<name>A0A8S5RDI5_9VIRU</name>
<dbReference type="EMBL" id="BK059094">
    <property type="protein sequence ID" value="DAE29470.1"/>
    <property type="molecule type" value="Genomic_DNA"/>
</dbReference>
<proteinExistence type="predicted"/>
<reference evidence="1" key="1">
    <citation type="journal article" date="2021" name="Proc. Natl. Acad. Sci. U.S.A.">
        <title>A Catalog of Tens of Thousands of Viruses from Human Metagenomes Reveals Hidden Associations with Chronic Diseases.</title>
        <authorList>
            <person name="Tisza M.J."/>
            <person name="Buck C.B."/>
        </authorList>
    </citation>
    <scope>NUCLEOTIDE SEQUENCE</scope>
    <source>
        <strain evidence="1">Ctd0M1</strain>
    </source>
</reference>
<sequence length="97" mass="10703">MLLNPTAKMLTSEYQDGTLKEDNYYITIASGAPKVATYRKPTAAECAYRSANNLPAPQPHFHCEGVLMQGALKTVAVLARVPSYDQLTEEQKNELKS</sequence>
<accession>A0A8S5RDI5</accession>
<evidence type="ECO:0000313" key="1">
    <source>
        <dbReference type="EMBL" id="DAE29470.1"/>
    </source>
</evidence>
<protein>
    <submittedName>
        <fullName evidence="1">Uncharacterized protein</fullName>
    </submittedName>
</protein>
<organism evidence="1">
    <name type="scientific">virus sp. ctd0M1</name>
    <dbReference type="NCBI Taxonomy" id="2827993"/>
    <lineage>
        <taxon>Viruses</taxon>
    </lineage>
</organism>